<evidence type="ECO:0000313" key="2">
    <source>
        <dbReference type="Proteomes" id="UP000789920"/>
    </source>
</evidence>
<feature type="non-terminal residue" evidence="1">
    <location>
        <position position="45"/>
    </location>
</feature>
<comment type="caution">
    <text evidence="1">The sequence shown here is derived from an EMBL/GenBank/DDBJ whole genome shotgun (WGS) entry which is preliminary data.</text>
</comment>
<name>A0ACA9RXF6_9GLOM</name>
<dbReference type="EMBL" id="CAJVQC010076747">
    <property type="protein sequence ID" value="CAG8814945.1"/>
    <property type="molecule type" value="Genomic_DNA"/>
</dbReference>
<organism evidence="1 2">
    <name type="scientific">Racocetra persica</name>
    <dbReference type="NCBI Taxonomy" id="160502"/>
    <lineage>
        <taxon>Eukaryota</taxon>
        <taxon>Fungi</taxon>
        <taxon>Fungi incertae sedis</taxon>
        <taxon>Mucoromycota</taxon>
        <taxon>Glomeromycotina</taxon>
        <taxon>Glomeromycetes</taxon>
        <taxon>Diversisporales</taxon>
        <taxon>Gigasporaceae</taxon>
        <taxon>Racocetra</taxon>
    </lineage>
</organism>
<protein>
    <submittedName>
        <fullName evidence="1">21351_t:CDS:1</fullName>
    </submittedName>
</protein>
<dbReference type="Proteomes" id="UP000789920">
    <property type="component" value="Unassembled WGS sequence"/>
</dbReference>
<reference evidence="1" key="1">
    <citation type="submission" date="2021-06" db="EMBL/GenBank/DDBJ databases">
        <authorList>
            <person name="Kallberg Y."/>
            <person name="Tangrot J."/>
            <person name="Rosling A."/>
        </authorList>
    </citation>
    <scope>NUCLEOTIDE SEQUENCE</scope>
    <source>
        <strain evidence="1">MA461A</strain>
    </source>
</reference>
<feature type="non-terminal residue" evidence="1">
    <location>
        <position position="1"/>
    </location>
</feature>
<proteinExistence type="predicted"/>
<evidence type="ECO:0000313" key="1">
    <source>
        <dbReference type="EMBL" id="CAG8814945.1"/>
    </source>
</evidence>
<accession>A0ACA9RXF6</accession>
<gene>
    <name evidence="1" type="ORF">RPERSI_LOCUS24108</name>
</gene>
<sequence>QNVNYKNMRLRPEDTSEYYIQLANQCADAVLMDQLKIASIKNYQD</sequence>
<keyword evidence="2" id="KW-1185">Reference proteome</keyword>